<feature type="signal peptide" evidence="1">
    <location>
        <begin position="1"/>
        <end position="34"/>
    </location>
</feature>
<dbReference type="RefSeq" id="WP_183664520.1">
    <property type="nucleotide sequence ID" value="NZ_BAAARH010000014.1"/>
</dbReference>
<proteinExistence type="predicted"/>
<accession>A0A7W8TTB5</accession>
<organism evidence="2 3">
    <name type="scientific">Neomicrococcus aestuarii</name>
    <dbReference type="NCBI Taxonomy" id="556325"/>
    <lineage>
        <taxon>Bacteria</taxon>
        <taxon>Bacillati</taxon>
        <taxon>Actinomycetota</taxon>
        <taxon>Actinomycetes</taxon>
        <taxon>Micrococcales</taxon>
        <taxon>Micrococcaceae</taxon>
        <taxon>Neomicrococcus</taxon>
    </lineage>
</organism>
<feature type="chain" id="PRO_5030795795" evidence="1">
    <location>
        <begin position="35"/>
        <end position="400"/>
    </location>
</feature>
<evidence type="ECO:0000256" key="1">
    <source>
        <dbReference type="SAM" id="SignalP"/>
    </source>
</evidence>
<gene>
    <name evidence="2" type="ORF">HD598_001216</name>
</gene>
<protein>
    <submittedName>
        <fullName evidence="2">Uncharacterized protein</fullName>
    </submittedName>
</protein>
<sequence>MTARSRMSAGIKAVSSVALLGVAALLAGCQSDSADLPALVSSDGADQAVAEARYAIYISPPSRLIEGSKVGQAEVILVTPEGETSRVLTAGMELGRVAFHDEEVVFSDASTDFTVTADHTDKLPSTKADSQVALFEDVDGTRVAVYNNGFLEDGYSSHVVVTEGDKAETHTVEGNYFIAAQCGDTVYGLSRATGHYSVTDVPEREPMMLAQLSGTSDGAEKVIGTSLKANEGAVVPNAPCVDGVIYYISNAAEPGKTPKPVVSMWDTTTGKYRELSIAAVKSEKPIIREDGTGLPQVSSTSVIGNKLTWFGAEDGIMQTDLTTGKTTRLFTVQGKTTNSAYSQTIISQDKVTQLVDNADGSEIEIIEYAMSDGHEISRVTLKGLSKRLSADFQIFGFDAR</sequence>
<dbReference type="AlphaFoldDB" id="A0A7W8TTB5"/>
<reference evidence="2 3" key="1">
    <citation type="submission" date="2020-08" db="EMBL/GenBank/DDBJ databases">
        <title>Sequencing the genomes of 1000 actinobacteria strains.</title>
        <authorList>
            <person name="Klenk H.-P."/>
        </authorList>
    </citation>
    <scope>NUCLEOTIDE SEQUENCE [LARGE SCALE GENOMIC DNA]</scope>
    <source>
        <strain evidence="2 3">DSM 105783</strain>
    </source>
</reference>
<dbReference type="EMBL" id="JACHDR010000001">
    <property type="protein sequence ID" value="MBB5512529.1"/>
    <property type="molecule type" value="Genomic_DNA"/>
</dbReference>
<dbReference type="PROSITE" id="PS51257">
    <property type="entry name" value="PROKAR_LIPOPROTEIN"/>
    <property type="match status" value="1"/>
</dbReference>
<comment type="caution">
    <text evidence="2">The sequence shown here is derived from an EMBL/GenBank/DDBJ whole genome shotgun (WGS) entry which is preliminary data.</text>
</comment>
<evidence type="ECO:0000313" key="3">
    <source>
        <dbReference type="Proteomes" id="UP000580797"/>
    </source>
</evidence>
<name>A0A7W8TTB5_9MICC</name>
<keyword evidence="1" id="KW-0732">Signal</keyword>
<dbReference type="Proteomes" id="UP000580797">
    <property type="component" value="Unassembled WGS sequence"/>
</dbReference>
<evidence type="ECO:0000313" key="2">
    <source>
        <dbReference type="EMBL" id="MBB5512529.1"/>
    </source>
</evidence>